<proteinExistence type="predicted"/>
<dbReference type="RefSeq" id="WP_116411264.1">
    <property type="nucleotide sequence ID" value="NZ_NBXB01000027.1"/>
</dbReference>
<dbReference type="PANTHER" id="PTHR34580:SF3">
    <property type="entry name" value="PROTEIN PAFB"/>
    <property type="match status" value="1"/>
</dbReference>
<accession>A0A3E0VYJ2</accession>
<evidence type="ECO:0000313" key="3">
    <source>
        <dbReference type="EMBL" id="RFA14665.1"/>
    </source>
</evidence>
<sequence>MTETRGPAPVPVEERLFSLVLALLATEAGLTKNEILSTVQGYRQRYVFAGDNASLERQFERDKDDIRELGVPLETIEPIDESGNNQHLRYLIPKGAYDLPADISFSPEEIALLNLAAMAWREGSLSRESRHALLKLRSLGVESIEPVLGYAPRIRTREAAFDPLTDALSRRMLVRFAYLKPGDLSPRERTVAPLALVQHEGRWHITGIDQQIGEPRTFLLSRIVGPVTRTRIPFENDARGTAETALRQLDEIWAANTAVVRARPSSDAQTRLVNRRGSIRRPDGDLTLHYTDLHLLADDLSGFGPEVFVVSPPELRAAVRRRLELTVATHQPVRPTAEEEAGRAETA</sequence>
<dbReference type="InterPro" id="IPR026881">
    <property type="entry name" value="WYL_dom"/>
</dbReference>
<dbReference type="AlphaFoldDB" id="A0A3E0VYJ2"/>
<protein>
    <submittedName>
        <fullName evidence="3">WYL domain-containing protein</fullName>
    </submittedName>
</protein>
<name>A0A3E0VYJ2_9MICO</name>
<gene>
    <name evidence="3" type="ORF">B7R22_08035</name>
</gene>
<evidence type="ECO:0000259" key="1">
    <source>
        <dbReference type="Pfam" id="PF13280"/>
    </source>
</evidence>
<feature type="domain" description="WYL" evidence="1">
    <location>
        <begin position="160"/>
        <end position="224"/>
    </location>
</feature>
<dbReference type="InterPro" id="IPR051534">
    <property type="entry name" value="CBASS_pafABC_assoc_protein"/>
</dbReference>
<evidence type="ECO:0000259" key="2">
    <source>
        <dbReference type="Pfam" id="PF25583"/>
    </source>
</evidence>
<organism evidence="3 4">
    <name type="scientific">Subtercola boreus</name>
    <dbReference type="NCBI Taxonomy" id="120213"/>
    <lineage>
        <taxon>Bacteria</taxon>
        <taxon>Bacillati</taxon>
        <taxon>Actinomycetota</taxon>
        <taxon>Actinomycetes</taxon>
        <taxon>Micrococcales</taxon>
        <taxon>Microbacteriaceae</taxon>
        <taxon>Subtercola</taxon>
    </lineage>
</organism>
<dbReference type="InterPro" id="IPR057727">
    <property type="entry name" value="WCX_dom"/>
</dbReference>
<dbReference type="OrthoDB" id="3268930at2"/>
<dbReference type="Pfam" id="PF13280">
    <property type="entry name" value="WYL"/>
    <property type="match status" value="1"/>
</dbReference>
<evidence type="ECO:0000313" key="4">
    <source>
        <dbReference type="Proteomes" id="UP000256541"/>
    </source>
</evidence>
<reference evidence="3 4" key="1">
    <citation type="submission" date="2017-04" db="EMBL/GenBank/DDBJ databases">
        <title>Comparative genome analysis of Subtercola boreus.</title>
        <authorList>
            <person name="Cho Y.-J."/>
            <person name="Cho A."/>
            <person name="Kim O.-S."/>
            <person name="Lee J.-I."/>
        </authorList>
    </citation>
    <scope>NUCLEOTIDE SEQUENCE [LARGE SCALE GENOMIC DNA]</scope>
    <source>
        <strain evidence="3 4">P27479</strain>
    </source>
</reference>
<dbReference type="EMBL" id="NBXB01000027">
    <property type="protein sequence ID" value="RFA14665.1"/>
    <property type="molecule type" value="Genomic_DNA"/>
</dbReference>
<dbReference type="PANTHER" id="PTHR34580">
    <property type="match status" value="1"/>
</dbReference>
<feature type="domain" description="WCX" evidence="2">
    <location>
        <begin position="258"/>
        <end position="324"/>
    </location>
</feature>
<comment type="caution">
    <text evidence="3">The sequence shown here is derived from an EMBL/GenBank/DDBJ whole genome shotgun (WGS) entry which is preliminary data.</text>
</comment>
<dbReference type="Proteomes" id="UP000256541">
    <property type="component" value="Unassembled WGS sequence"/>
</dbReference>
<dbReference type="Pfam" id="PF25583">
    <property type="entry name" value="WCX"/>
    <property type="match status" value="1"/>
</dbReference>
<dbReference type="PROSITE" id="PS52050">
    <property type="entry name" value="WYL"/>
    <property type="match status" value="1"/>
</dbReference>